<gene>
    <name evidence="5" type="primary">frr</name>
    <name evidence="9" type="ORF">ENT96_01705</name>
    <name evidence="8" type="ORF">ENU72_04025</name>
</gene>
<keyword evidence="4 5" id="KW-0648">Protein biosynthesis</keyword>
<keyword evidence="3 5" id="KW-0963">Cytoplasm</keyword>
<dbReference type="CDD" id="cd00520">
    <property type="entry name" value="RRF"/>
    <property type="match status" value="1"/>
</dbReference>
<dbReference type="GO" id="GO:0005737">
    <property type="term" value="C:cytoplasm"/>
    <property type="evidence" value="ECO:0007669"/>
    <property type="project" value="UniProtKB-SubCell"/>
</dbReference>
<comment type="function">
    <text evidence="5">Responsible for the release of ribosomes from messenger RNA at the termination of protein biosynthesis. May increase the efficiency of translation by recycling ribosomes from one round of translation to another.</text>
</comment>
<dbReference type="EMBL" id="DTDP01000185">
    <property type="protein sequence ID" value="HGK54173.1"/>
    <property type="molecule type" value="Genomic_DNA"/>
</dbReference>
<dbReference type="SUPFAM" id="SSF55194">
    <property type="entry name" value="Ribosome recycling factor, RRF"/>
    <property type="match status" value="1"/>
</dbReference>
<protein>
    <recommendedName>
        <fullName evidence="5">Ribosome-recycling factor</fullName>
        <shortName evidence="5">RRF</shortName>
    </recommendedName>
    <alternativeName>
        <fullName evidence="5">Ribosome-releasing factor</fullName>
    </alternativeName>
</protein>
<evidence type="ECO:0000256" key="3">
    <source>
        <dbReference type="ARBA" id="ARBA00022490"/>
    </source>
</evidence>
<evidence type="ECO:0000256" key="1">
    <source>
        <dbReference type="ARBA" id="ARBA00004496"/>
    </source>
</evidence>
<organism evidence="9">
    <name type="scientific">candidate division WOR-3 bacterium</name>
    <dbReference type="NCBI Taxonomy" id="2052148"/>
    <lineage>
        <taxon>Bacteria</taxon>
        <taxon>Bacteria division WOR-3</taxon>
    </lineage>
</organism>
<comment type="similarity">
    <text evidence="2 5">Belongs to the RRF family.</text>
</comment>
<accession>A0A7V4ABS3</accession>
<dbReference type="InterPro" id="IPR023584">
    <property type="entry name" value="Ribosome_recyc_fac_dom"/>
</dbReference>
<feature type="domain" description="Ribosome recycling factor" evidence="7">
    <location>
        <begin position="19"/>
        <end position="181"/>
    </location>
</feature>
<dbReference type="PANTHER" id="PTHR20982">
    <property type="entry name" value="RIBOSOME RECYCLING FACTOR"/>
    <property type="match status" value="1"/>
</dbReference>
<dbReference type="NCBIfam" id="TIGR00496">
    <property type="entry name" value="frr"/>
    <property type="match status" value="1"/>
</dbReference>
<dbReference type="GO" id="GO:0006415">
    <property type="term" value="P:translational termination"/>
    <property type="evidence" value="ECO:0007669"/>
    <property type="project" value="UniProtKB-UniRule"/>
</dbReference>
<evidence type="ECO:0000256" key="2">
    <source>
        <dbReference type="ARBA" id="ARBA00005912"/>
    </source>
</evidence>
<evidence type="ECO:0000313" key="8">
    <source>
        <dbReference type="EMBL" id="HGK54173.1"/>
    </source>
</evidence>
<evidence type="ECO:0000313" key="9">
    <source>
        <dbReference type="EMBL" id="HGM97749.1"/>
    </source>
</evidence>
<sequence length="184" mass="21259">MEEVLNETKERMEKTLKNLKTEFSRIRTGKASPAILETIKVDYYGMPTPLIQIAGISVPEPRLLVIQPWDKNAIGEIEKAILKSGLGLTPKIEGNVLKIPIPPLSMERRKELIKLVRKLAEDSKVAIRNIRRDANEKLKAKKDNKEISEDDLIRYQKKVQEITDDYIKKIEEVLKKKEEEIEEE</sequence>
<keyword evidence="6" id="KW-0175">Coiled coil</keyword>
<dbReference type="Pfam" id="PF01765">
    <property type="entry name" value="RRF"/>
    <property type="match status" value="1"/>
</dbReference>
<name>A0A7V4ABS3_UNCW3</name>
<comment type="caution">
    <text evidence="9">The sequence shown here is derived from an EMBL/GenBank/DDBJ whole genome shotgun (WGS) entry which is preliminary data.</text>
</comment>
<feature type="coiled-coil region" evidence="6">
    <location>
        <begin position="131"/>
        <end position="158"/>
    </location>
</feature>
<dbReference type="InterPro" id="IPR002661">
    <property type="entry name" value="Ribosome_recyc_fac"/>
</dbReference>
<dbReference type="FunFam" id="3.30.1360.40:FF:000001">
    <property type="entry name" value="Ribosome-recycling factor"/>
    <property type="match status" value="1"/>
</dbReference>
<reference evidence="9" key="1">
    <citation type="journal article" date="2020" name="mSystems">
        <title>Genome- and Community-Level Interaction Insights into Carbon Utilization and Element Cycling Functions of Hydrothermarchaeota in Hydrothermal Sediment.</title>
        <authorList>
            <person name="Zhou Z."/>
            <person name="Liu Y."/>
            <person name="Xu W."/>
            <person name="Pan J."/>
            <person name="Luo Z.H."/>
            <person name="Li M."/>
        </authorList>
    </citation>
    <scope>NUCLEOTIDE SEQUENCE [LARGE SCALE GENOMIC DNA]</scope>
    <source>
        <strain evidence="9">SpSt-626</strain>
        <strain evidence="8">SpSt-695</strain>
    </source>
</reference>
<dbReference type="InterPro" id="IPR036191">
    <property type="entry name" value="RRF_sf"/>
</dbReference>
<dbReference type="GO" id="GO:0043023">
    <property type="term" value="F:ribosomal large subunit binding"/>
    <property type="evidence" value="ECO:0007669"/>
    <property type="project" value="TreeGrafter"/>
</dbReference>
<dbReference type="FunFam" id="1.10.132.20:FF:000001">
    <property type="entry name" value="Ribosome-recycling factor"/>
    <property type="match status" value="1"/>
</dbReference>
<dbReference type="Gene3D" id="1.10.132.20">
    <property type="entry name" value="Ribosome-recycling factor"/>
    <property type="match status" value="1"/>
</dbReference>
<comment type="subcellular location">
    <subcellularLocation>
        <location evidence="1 5">Cytoplasm</location>
    </subcellularLocation>
</comment>
<dbReference type="Gene3D" id="3.30.1360.40">
    <property type="match status" value="1"/>
</dbReference>
<evidence type="ECO:0000256" key="6">
    <source>
        <dbReference type="SAM" id="Coils"/>
    </source>
</evidence>
<evidence type="ECO:0000256" key="5">
    <source>
        <dbReference type="HAMAP-Rule" id="MF_00040"/>
    </source>
</evidence>
<evidence type="ECO:0000256" key="4">
    <source>
        <dbReference type="ARBA" id="ARBA00022917"/>
    </source>
</evidence>
<dbReference type="HAMAP" id="MF_00040">
    <property type="entry name" value="RRF"/>
    <property type="match status" value="1"/>
</dbReference>
<dbReference type="PANTHER" id="PTHR20982:SF3">
    <property type="entry name" value="MITOCHONDRIAL RIBOSOME RECYCLING FACTOR PSEUDO 1"/>
    <property type="match status" value="1"/>
</dbReference>
<proteinExistence type="inferred from homology"/>
<dbReference type="EMBL" id="DTAR01000142">
    <property type="protein sequence ID" value="HGM97749.1"/>
    <property type="molecule type" value="Genomic_DNA"/>
</dbReference>
<dbReference type="AlphaFoldDB" id="A0A7V4ABS3"/>
<evidence type="ECO:0000259" key="7">
    <source>
        <dbReference type="Pfam" id="PF01765"/>
    </source>
</evidence>